<protein>
    <submittedName>
        <fullName evidence="5">Chk1 protein kinase</fullName>
        <ecNumber evidence="5">2.7.13.3</ecNumber>
    </submittedName>
</protein>
<evidence type="ECO:0000313" key="5">
    <source>
        <dbReference type="EMBL" id="KAL0581382.1"/>
    </source>
</evidence>
<dbReference type="EMBL" id="JBAHYK010000011">
    <property type="protein sequence ID" value="KAL0581382.1"/>
    <property type="molecule type" value="Genomic_DNA"/>
</dbReference>
<dbReference type="CDD" id="cd17546">
    <property type="entry name" value="REC_hyHK_CKI1_RcsC-like"/>
    <property type="match status" value="1"/>
</dbReference>
<comment type="caution">
    <text evidence="5">The sequence shown here is derived from an EMBL/GenBank/DDBJ whole genome shotgun (WGS) entry which is preliminary data.</text>
</comment>
<dbReference type="PANTHER" id="PTHR45339">
    <property type="entry name" value="HYBRID SIGNAL TRANSDUCTION HISTIDINE KINASE J"/>
    <property type="match status" value="1"/>
</dbReference>
<sequence>MKPRPPHILVCSSSNTTLTLFGHMFSGFYVQLVSSGTDAEAYIRSLIDPAHPLDFIVLDDQSENRADNFAGLLNSLRYPTLTETKVVHLYTPTTSLSGRAIFGTSTNGVVKMTKPPRKAKMLQTLAGLKNLPNTITAKPTSDIAKAMDELNAAQRTLFGNVLIAEDNPIAQNLLVKQLERYKLNVVATSNGNEALEQWEAHEPGYFSVALFDHHMPICDGVEATKRLRVLEKKRKASILLPVVALSADCQESTKQLCLSAGMNAFFSKPLKKNDLTSLLSMFGQPPRI</sequence>
<evidence type="ECO:0000313" key="6">
    <source>
        <dbReference type="Proteomes" id="UP001465976"/>
    </source>
</evidence>
<dbReference type="InterPro" id="IPR001789">
    <property type="entry name" value="Sig_transdc_resp-reg_receiver"/>
</dbReference>
<dbReference type="SUPFAM" id="SSF52172">
    <property type="entry name" value="CheY-like"/>
    <property type="match status" value="1"/>
</dbReference>
<evidence type="ECO:0000256" key="3">
    <source>
        <dbReference type="PROSITE-ProRule" id="PRU00169"/>
    </source>
</evidence>
<evidence type="ECO:0000256" key="1">
    <source>
        <dbReference type="ARBA" id="ARBA00022553"/>
    </source>
</evidence>
<dbReference type="PANTHER" id="PTHR45339:SF1">
    <property type="entry name" value="HYBRID SIGNAL TRANSDUCTION HISTIDINE KINASE J"/>
    <property type="match status" value="1"/>
</dbReference>
<dbReference type="EC" id="2.7.13.3" evidence="5"/>
<feature type="domain" description="Response regulatory" evidence="4">
    <location>
        <begin position="160"/>
        <end position="283"/>
    </location>
</feature>
<gene>
    <name evidence="5" type="primary">CHK1_2</name>
    <name evidence="5" type="ORF">V5O48_000646</name>
</gene>
<name>A0ABR3G123_9AGAR</name>
<dbReference type="Proteomes" id="UP001465976">
    <property type="component" value="Unassembled WGS sequence"/>
</dbReference>
<keyword evidence="5" id="KW-0418">Kinase</keyword>
<dbReference type="Pfam" id="PF00072">
    <property type="entry name" value="Response_reg"/>
    <property type="match status" value="1"/>
</dbReference>
<accession>A0ABR3G123</accession>
<dbReference type="GO" id="GO:0004673">
    <property type="term" value="F:protein histidine kinase activity"/>
    <property type="evidence" value="ECO:0007669"/>
    <property type="project" value="UniProtKB-EC"/>
</dbReference>
<evidence type="ECO:0000259" key="4">
    <source>
        <dbReference type="PROSITE" id="PS50110"/>
    </source>
</evidence>
<organism evidence="5 6">
    <name type="scientific">Marasmius crinis-equi</name>
    <dbReference type="NCBI Taxonomy" id="585013"/>
    <lineage>
        <taxon>Eukaryota</taxon>
        <taxon>Fungi</taxon>
        <taxon>Dikarya</taxon>
        <taxon>Basidiomycota</taxon>
        <taxon>Agaricomycotina</taxon>
        <taxon>Agaricomycetes</taxon>
        <taxon>Agaricomycetidae</taxon>
        <taxon>Agaricales</taxon>
        <taxon>Marasmiineae</taxon>
        <taxon>Marasmiaceae</taxon>
        <taxon>Marasmius</taxon>
    </lineage>
</organism>
<keyword evidence="6" id="KW-1185">Reference proteome</keyword>
<proteinExistence type="predicted"/>
<keyword evidence="1 3" id="KW-0597">Phosphoprotein</keyword>
<dbReference type="InterPro" id="IPR011006">
    <property type="entry name" value="CheY-like_superfamily"/>
</dbReference>
<keyword evidence="2" id="KW-0902">Two-component regulatory system</keyword>
<feature type="modified residue" description="4-aspartylphosphate" evidence="3">
    <location>
        <position position="212"/>
    </location>
</feature>
<dbReference type="PROSITE" id="PS50110">
    <property type="entry name" value="RESPONSE_REGULATORY"/>
    <property type="match status" value="1"/>
</dbReference>
<keyword evidence="5" id="KW-0808">Transferase</keyword>
<evidence type="ECO:0000256" key="2">
    <source>
        <dbReference type="ARBA" id="ARBA00023012"/>
    </source>
</evidence>
<dbReference type="SMART" id="SM00448">
    <property type="entry name" value="REC"/>
    <property type="match status" value="1"/>
</dbReference>
<dbReference type="Gene3D" id="3.40.50.2300">
    <property type="match status" value="1"/>
</dbReference>
<reference evidence="5 6" key="1">
    <citation type="submission" date="2024-02" db="EMBL/GenBank/DDBJ databases">
        <title>A draft genome for the cacao thread blight pathogen Marasmius crinis-equi.</title>
        <authorList>
            <person name="Cohen S.P."/>
            <person name="Baruah I.K."/>
            <person name="Amoako-Attah I."/>
            <person name="Bukari Y."/>
            <person name="Meinhardt L.W."/>
            <person name="Bailey B.A."/>
        </authorList>
    </citation>
    <scope>NUCLEOTIDE SEQUENCE [LARGE SCALE GENOMIC DNA]</scope>
    <source>
        <strain evidence="5 6">GH-76</strain>
    </source>
</reference>